<keyword evidence="3" id="KW-0732">Signal</keyword>
<dbReference type="RefSeq" id="WP_165902189.1">
    <property type="nucleotide sequence ID" value="NZ_SMAN01000023.1"/>
</dbReference>
<evidence type="ECO:0000256" key="6">
    <source>
        <dbReference type="PROSITE-ProRule" id="PRU00278"/>
    </source>
</evidence>
<dbReference type="PROSITE" id="PS50198">
    <property type="entry name" value="PPIC_PPIASE_2"/>
    <property type="match status" value="1"/>
</dbReference>
<dbReference type="AlphaFoldDB" id="A0A4V2V0T7"/>
<dbReference type="InterPro" id="IPR027304">
    <property type="entry name" value="Trigger_fact/SurA_dom_sf"/>
</dbReference>
<dbReference type="PROSITE" id="PS01096">
    <property type="entry name" value="PPIC_PPIASE_1"/>
    <property type="match status" value="1"/>
</dbReference>
<reference evidence="8 9" key="1">
    <citation type="submission" date="2019-03" db="EMBL/GenBank/DDBJ databases">
        <title>Genomic Encyclopedia of Type Strains, Phase IV (KMG-IV): sequencing the most valuable type-strain genomes for metagenomic binning, comparative biology and taxonomic classification.</title>
        <authorList>
            <person name="Goeker M."/>
        </authorList>
    </citation>
    <scope>NUCLEOTIDE SEQUENCE [LARGE SCALE GENOMIC DNA]</scope>
    <source>
        <strain evidence="8 9">DSM 25894</strain>
    </source>
</reference>
<dbReference type="SUPFAM" id="SSF54534">
    <property type="entry name" value="FKBP-like"/>
    <property type="match status" value="1"/>
</dbReference>
<dbReference type="Proteomes" id="UP000294650">
    <property type="component" value="Unassembled WGS sequence"/>
</dbReference>
<dbReference type="PANTHER" id="PTHR47245">
    <property type="entry name" value="PEPTIDYLPROLYL ISOMERASE"/>
    <property type="match status" value="1"/>
</dbReference>
<evidence type="ECO:0000256" key="5">
    <source>
        <dbReference type="ARBA" id="ARBA00023235"/>
    </source>
</evidence>
<proteinExistence type="predicted"/>
<dbReference type="EC" id="5.2.1.8" evidence="2"/>
<evidence type="ECO:0000256" key="3">
    <source>
        <dbReference type="ARBA" id="ARBA00022729"/>
    </source>
</evidence>
<evidence type="ECO:0000256" key="2">
    <source>
        <dbReference type="ARBA" id="ARBA00013194"/>
    </source>
</evidence>
<dbReference type="InterPro" id="IPR050245">
    <property type="entry name" value="PrsA_foldase"/>
</dbReference>
<evidence type="ECO:0000256" key="4">
    <source>
        <dbReference type="ARBA" id="ARBA00023110"/>
    </source>
</evidence>
<dbReference type="Gene3D" id="3.10.50.40">
    <property type="match status" value="1"/>
</dbReference>
<dbReference type="GO" id="GO:0003755">
    <property type="term" value="F:peptidyl-prolyl cis-trans isomerase activity"/>
    <property type="evidence" value="ECO:0007669"/>
    <property type="project" value="UniProtKB-KW"/>
</dbReference>
<evidence type="ECO:0000259" key="7">
    <source>
        <dbReference type="PROSITE" id="PS50198"/>
    </source>
</evidence>
<dbReference type="Pfam" id="PF00639">
    <property type="entry name" value="Rotamase"/>
    <property type="match status" value="1"/>
</dbReference>
<feature type="domain" description="PpiC" evidence="7">
    <location>
        <begin position="164"/>
        <end position="256"/>
    </location>
</feature>
<keyword evidence="5 6" id="KW-0413">Isomerase</keyword>
<dbReference type="SUPFAM" id="SSF109998">
    <property type="entry name" value="Triger factor/SurA peptide-binding domain-like"/>
    <property type="match status" value="1"/>
</dbReference>
<dbReference type="PANTHER" id="PTHR47245:SF1">
    <property type="entry name" value="FOLDASE PROTEIN PRSA"/>
    <property type="match status" value="1"/>
</dbReference>
<evidence type="ECO:0000313" key="8">
    <source>
        <dbReference type="EMBL" id="TCT18177.1"/>
    </source>
</evidence>
<comment type="catalytic activity">
    <reaction evidence="1">
        <text>[protein]-peptidylproline (omega=180) = [protein]-peptidylproline (omega=0)</text>
        <dbReference type="Rhea" id="RHEA:16237"/>
        <dbReference type="Rhea" id="RHEA-COMP:10747"/>
        <dbReference type="Rhea" id="RHEA-COMP:10748"/>
        <dbReference type="ChEBI" id="CHEBI:83833"/>
        <dbReference type="ChEBI" id="CHEBI:83834"/>
        <dbReference type="EC" id="5.2.1.8"/>
    </reaction>
</comment>
<dbReference type="EMBL" id="SMAN01000023">
    <property type="protein sequence ID" value="TCT18177.1"/>
    <property type="molecule type" value="Genomic_DNA"/>
</dbReference>
<sequence length="303" mass="35470">MSRRLLWGIIILLIATNIATLIGFINYQSEGSIPLDVENKGKDLGKQVAIVGDSSIDREDWLQELVDAHGEKVLEQMIDREVVSKLADHYELKLNEKWIDRELSHIENTIHTFDEKTVKEMRKELRENIKYRLYLEELLTKDIVVEEQRIKAYFDENGDQLNFPKSYQLSHIVLDDDHEVQKVLAELEAGASFSMLAREYSIDPFTKDKGGYLGYYAEGNVYLPQQYYDILEQINHGEYSSPFKTEEGTVILYLHRTLPEITFTYDEVKHAIKRRLALEQINVNQAKKYLWEEVGVEWIYEES</sequence>
<name>A0A4V2V0T7_9BACI</name>
<keyword evidence="4 6" id="KW-0697">Rotamase</keyword>
<dbReference type="InterPro" id="IPR023058">
    <property type="entry name" value="PPIase_PpiC_CS"/>
</dbReference>
<organism evidence="8 9">
    <name type="scientific">Melghiribacillus thermohalophilus</name>
    <dbReference type="NCBI Taxonomy" id="1324956"/>
    <lineage>
        <taxon>Bacteria</taxon>
        <taxon>Bacillati</taxon>
        <taxon>Bacillota</taxon>
        <taxon>Bacilli</taxon>
        <taxon>Bacillales</taxon>
        <taxon>Bacillaceae</taxon>
        <taxon>Melghiribacillus</taxon>
    </lineage>
</organism>
<dbReference type="InterPro" id="IPR046357">
    <property type="entry name" value="PPIase_dom_sf"/>
</dbReference>
<evidence type="ECO:0000256" key="1">
    <source>
        <dbReference type="ARBA" id="ARBA00000971"/>
    </source>
</evidence>
<evidence type="ECO:0000313" key="9">
    <source>
        <dbReference type="Proteomes" id="UP000294650"/>
    </source>
</evidence>
<keyword evidence="9" id="KW-1185">Reference proteome</keyword>
<accession>A0A4V2V0T7</accession>
<protein>
    <recommendedName>
        <fullName evidence="2">peptidylprolyl isomerase</fullName>
        <ecNumber evidence="2">5.2.1.8</ecNumber>
    </recommendedName>
</protein>
<dbReference type="InterPro" id="IPR000297">
    <property type="entry name" value="PPIase_PpiC"/>
</dbReference>
<dbReference type="Gene3D" id="1.10.4030.10">
    <property type="entry name" value="Porin chaperone SurA, peptide-binding domain"/>
    <property type="match status" value="1"/>
</dbReference>
<comment type="caution">
    <text evidence="8">The sequence shown here is derived from an EMBL/GenBank/DDBJ whole genome shotgun (WGS) entry which is preliminary data.</text>
</comment>
<gene>
    <name evidence="8" type="ORF">EDD68_12346</name>
</gene>